<dbReference type="Pfam" id="PF00326">
    <property type="entry name" value="Peptidase_S9"/>
    <property type="match status" value="1"/>
</dbReference>
<dbReference type="EMBL" id="JAVDTT010000001">
    <property type="protein sequence ID" value="MDR6840019.1"/>
    <property type="molecule type" value="Genomic_DNA"/>
</dbReference>
<keyword evidence="4" id="KW-0031">Aminopeptidase</keyword>
<dbReference type="PANTHER" id="PTHR42776:SF27">
    <property type="entry name" value="DIPEPTIDYL PEPTIDASE FAMILY MEMBER 6"/>
    <property type="match status" value="1"/>
</dbReference>
<dbReference type="InterPro" id="IPR001375">
    <property type="entry name" value="Peptidase_S9_cat"/>
</dbReference>
<sequence length="659" mass="71422">MKGLKQLFAGVLLATIGYSASAADVNVDAFSKRDSFETIKISPNGEYYAATVPLEDRVALVVMSRTDKKLLGTFQLGRDTAIDSFNWVSPGRLIIGVAQKFGELDEPLPTGDLYGMDADGGKTDLLVGQHVSADLGTRMGKKVESVAAFLVDDLPSDDKNVLVMAMPFGGDPYTRLERMNVYTGQRQIVARVPVRNARFTTDNRGVARFAAGGDTDNVQKMYYRADEKSDWVLLNDEAVTHRREGALGFSADDATAYLQTDQADGPDAVVAYDVATGKRTELLRDKEMDPGQILFKPGTSIPVGVSYIDGKPRMAFFNEASPEARFYRSLQAAFGDNAANVTSSTSDGRINLVEAWGDRNPGDFYLFDTVAKKAEYVISKADWFDPAKMATQRAIALPARDGLVLKGYLTVPNGASGKNMPLIVMPHGGPFNVSDNWGFDTQAQMLAAAGYAVLQVNFRGSDNRGRKFEQIGARQLGLSMQDDVTDATKWAIQQGIADPQRICLFGASYGAFASLMGVAKEPSLYKCAAGYVGAYDLPRWRNEDVEKHGSAATYTTEWIGDDVKTLAANSPTRKASSIKVPVLLVAGREDEIAPVEHTQQMEQALKSAGVAVETHYYSGEGHGFYKPENIKDFNTKLLAFLSRNLGGGVAVSKTPAAAK</sequence>
<dbReference type="SUPFAM" id="SSF82171">
    <property type="entry name" value="DPP6 N-terminal domain-like"/>
    <property type="match status" value="1"/>
</dbReference>
<keyword evidence="1" id="KW-0378">Hydrolase</keyword>
<keyword evidence="5" id="KW-1185">Reference proteome</keyword>
<accession>A0ABU1RPH9</accession>
<comment type="caution">
    <text evidence="4">The sequence shown here is derived from an EMBL/GenBank/DDBJ whole genome shotgun (WGS) entry which is preliminary data.</text>
</comment>
<dbReference type="PANTHER" id="PTHR42776">
    <property type="entry name" value="SERINE PEPTIDASE S9 FAMILY MEMBER"/>
    <property type="match status" value="1"/>
</dbReference>
<dbReference type="GO" id="GO:0004177">
    <property type="term" value="F:aminopeptidase activity"/>
    <property type="evidence" value="ECO:0007669"/>
    <property type="project" value="UniProtKB-KW"/>
</dbReference>
<evidence type="ECO:0000256" key="2">
    <source>
        <dbReference type="SAM" id="SignalP"/>
    </source>
</evidence>
<proteinExistence type="predicted"/>
<dbReference type="InterPro" id="IPR029058">
    <property type="entry name" value="AB_hydrolase_fold"/>
</dbReference>
<feature type="signal peptide" evidence="2">
    <location>
        <begin position="1"/>
        <end position="22"/>
    </location>
</feature>
<dbReference type="RefSeq" id="WP_310089832.1">
    <property type="nucleotide sequence ID" value="NZ_JAVDTT010000001.1"/>
</dbReference>
<keyword evidence="4" id="KW-0645">Protease</keyword>
<feature type="chain" id="PRO_5046392438" evidence="2">
    <location>
        <begin position="23"/>
        <end position="659"/>
    </location>
</feature>
<evidence type="ECO:0000256" key="1">
    <source>
        <dbReference type="ARBA" id="ARBA00022801"/>
    </source>
</evidence>
<dbReference type="SUPFAM" id="SSF53474">
    <property type="entry name" value="alpha/beta-Hydrolases"/>
    <property type="match status" value="1"/>
</dbReference>
<feature type="domain" description="Peptidase S9 prolyl oligopeptidase catalytic" evidence="3">
    <location>
        <begin position="437"/>
        <end position="647"/>
    </location>
</feature>
<evidence type="ECO:0000313" key="4">
    <source>
        <dbReference type="EMBL" id="MDR6840019.1"/>
    </source>
</evidence>
<name>A0ABU1RPH9_9GAMM</name>
<reference evidence="4 5" key="1">
    <citation type="submission" date="2023-07" db="EMBL/GenBank/DDBJ databases">
        <title>Sorghum-associated microbial communities from plants grown in Nebraska, USA.</title>
        <authorList>
            <person name="Schachtman D."/>
        </authorList>
    </citation>
    <scope>NUCLEOTIDE SEQUENCE [LARGE SCALE GENOMIC DNA]</scope>
    <source>
        <strain evidence="4 5">BE107</strain>
    </source>
</reference>
<dbReference type="Proteomes" id="UP001254759">
    <property type="component" value="Unassembled WGS sequence"/>
</dbReference>
<evidence type="ECO:0000313" key="5">
    <source>
        <dbReference type="Proteomes" id="UP001254759"/>
    </source>
</evidence>
<organism evidence="4 5">
    <name type="scientific">Pseudoxanthomonas sacheonensis</name>
    <dbReference type="NCBI Taxonomy" id="443615"/>
    <lineage>
        <taxon>Bacteria</taxon>
        <taxon>Pseudomonadati</taxon>
        <taxon>Pseudomonadota</taxon>
        <taxon>Gammaproteobacteria</taxon>
        <taxon>Lysobacterales</taxon>
        <taxon>Lysobacteraceae</taxon>
        <taxon>Pseudoxanthomonas</taxon>
    </lineage>
</organism>
<dbReference type="Gene3D" id="3.40.50.1820">
    <property type="entry name" value="alpha/beta hydrolase"/>
    <property type="match status" value="1"/>
</dbReference>
<gene>
    <name evidence="4" type="ORF">J2W94_000283</name>
</gene>
<protein>
    <submittedName>
        <fullName evidence="4">Dipeptidyl aminopeptidase/acylaminoacyl peptidase</fullName>
    </submittedName>
</protein>
<evidence type="ECO:0000259" key="3">
    <source>
        <dbReference type="Pfam" id="PF00326"/>
    </source>
</evidence>
<keyword evidence="2" id="KW-0732">Signal</keyword>